<organism evidence="1 2">
    <name type="scientific">Effrenium voratum</name>
    <dbReference type="NCBI Taxonomy" id="2562239"/>
    <lineage>
        <taxon>Eukaryota</taxon>
        <taxon>Sar</taxon>
        <taxon>Alveolata</taxon>
        <taxon>Dinophyceae</taxon>
        <taxon>Suessiales</taxon>
        <taxon>Symbiodiniaceae</taxon>
        <taxon>Effrenium</taxon>
    </lineage>
</organism>
<evidence type="ECO:0000313" key="2">
    <source>
        <dbReference type="Proteomes" id="UP001178507"/>
    </source>
</evidence>
<name>A0AA36HUI6_9DINO</name>
<sequence>MVNSLKRKFQGRDVPKMTVKELESEVDRLYTAKISADSEADAANMPRADLAAFMVEHYLEQRGTVTGAQERVVSILSCIRTLDRNGQLAPMPLKVLLFARFLQFCNFTEVLALPMLNVALQARRLAHAASGRKADHSMQKLAMLSPQKSGRVALPQGKYEDDAQITVQNAWDSAAKALPGGGSVISRRELFVGLMRFAHFPADDPKNVSPELNDFNFLLLIVHDRLRREAAPKMRHLIAKVENRGTASVDEFRDALRDAQILGIDDAIWRSKLCPPVALGQQGLLSDGLVLDYLGGGSLNRLPRAQVSETQLLWASAEAVQAEVRD</sequence>
<dbReference type="EMBL" id="CAUJNA010000328">
    <property type="protein sequence ID" value="CAJ1375537.1"/>
    <property type="molecule type" value="Genomic_DNA"/>
</dbReference>
<dbReference type="Proteomes" id="UP001178507">
    <property type="component" value="Unassembled WGS sequence"/>
</dbReference>
<comment type="caution">
    <text evidence="1">The sequence shown here is derived from an EMBL/GenBank/DDBJ whole genome shotgun (WGS) entry which is preliminary data.</text>
</comment>
<reference evidence="1" key="1">
    <citation type="submission" date="2023-08" db="EMBL/GenBank/DDBJ databases">
        <authorList>
            <person name="Chen Y."/>
            <person name="Shah S."/>
            <person name="Dougan E. K."/>
            <person name="Thang M."/>
            <person name="Chan C."/>
        </authorList>
    </citation>
    <scope>NUCLEOTIDE SEQUENCE</scope>
</reference>
<evidence type="ECO:0000313" key="1">
    <source>
        <dbReference type="EMBL" id="CAJ1375537.1"/>
    </source>
</evidence>
<feature type="non-terminal residue" evidence="1">
    <location>
        <position position="326"/>
    </location>
</feature>
<accession>A0AA36HUI6</accession>
<gene>
    <name evidence="1" type="ORF">EVOR1521_LOCUS4797</name>
</gene>
<keyword evidence="2" id="KW-1185">Reference proteome</keyword>
<proteinExistence type="predicted"/>
<dbReference type="AlphaFoldDB" id="A0AA36HUI6"/>
<protein>
    <submittedName>
        <fullName evidence="1">Uncharacterized protein</fullName>
    </submittedName>
</protein>